<evidence type="ECO:0000256" key="1">
    <source>
        <dbReference type="SAM" id="MobiDB-lite"/>
    </source>
</evidence>
<name>L0DIM4_SINAD</name>
<dbReference type="STRING" id="886293.Sinac_4297"/>
<organism evidence="3 4">
    <name type="scientific">Singulisphaera acidiphila (strain ATCC BAA-1392 / DSM 18658 / VKM B-2454 / MOB10)</name>
    <dbReference type="NCBI Taxonomy" id="886293"/>
    <lineage>
        <taxon>Bacteria</taxon>
        <taxon>Pseudomonadati</taxon>
        <taxon>Planctomycetota</taxon>
        <taxon>Planctomycetia</taxon>
        <taxon>Isosphaerales</taxon>
        <taxon>Isosphaeraceae</taxon>
        <taxon>Singulisphaera</taxon>
    </lineage>
</organism>
<dbReference type="KEGG" id="saci:Sinac_4297"/>
<gene>
    <name evidence="3" type="ordered locus">Sinac_4297</name>
</gene>
<keyword evidence="4" id="KW-1185">Reference proteome</keyword>
<dbReference type="HOGENOM" id="CLU_719432_0_0_0"/>
<keyword evidence="2" id="KW-1133">Transmembrane helix</keyword>
<evidence type="ECO:0000313" key="4">
    <source>
        <dbReference type="Proteomes" id="UP000010798"/>
    </source>
</evidence>
<feature type="transmembrane region" description="Helical" evidence="2">
    <location>
        <begin position="357"/>
        <end position="376"/>
    </location>
</feature>
<dbReference type="RefSeq" id="WP_015247621.1">
    <property type="nucleotide sequence ID" value="NC_019892.1"/>
</dbReference>
<feature type="region of interest" description="Disordered" evidence="1">
    <location>
        <begin position="22"/>
        <end position="45"/>
    </location>
</feature>
<accession>L0DIM4</accession>
<evidence type="ECO:0000256" key="2">
    <source>
        <dbReference type="SAM" id="Phobius"/>
    </source>
</evidence>
<dbReference type="EMBL" id="CP003364">
    <property type="protein sequence ID" value="AGA28496.1"/>
    <property type="molecule type" value="Genomic_DNA"/>
</dbReference>
<dbReference type="Proteomes" id="UP000010798">
    <property type="component" value="Chromosome"/>
</dbReference>
<reference evidence="3 4" key="1">
    <citation type="submission" date="2012-02" db="EMBL/GenBank/DDBJ databases">
        <title>Complete sequence of chromosome of Singulisphaera acidiphila DSM 18658.</title>
        <authorList>
            <consortium name="US DOE Joint Genome Institute (JGI-PGF)"/>
            <person name="Lucas S."/>
            <person name="Copeland A."/>
            <person name="Lapidus A."/>
            <person name="Glavina del Rio T."/>
            <person name="Dalin E."/>
            <person name="Tice H."/>
            <person name="Bruce D."/>
            <person name="Goodwin L."/>
            <person name="Pitluck S."/>
            <person name="Peters L."/>
            <person name="Ovchinnikova G."/>
            <person name="Chertkov O."/>
            <person name="Kyrpides N."/>
            <person name="Mavromatis K."/>
            <person name="Ivanova N."/>
            <person name="Brettin T."/>
            <person name="Detter J.C."/>
            <person name="Han C."/>
            <person name="Larimer F."/>
            <person name="Land M."/>
            <person name="Hauser L."/>
            <person name="Markowitz V."/>
            <person name="Cheng J.-F."/>
            <person name="Hugenholtz P."/>
            <person name="Woyke T."/>
            <person name="Wu D."/>
            <person name="Tindall B."/>
            <person name="Pomrenke H."/>
            <person name="Brambilla E."/>
            <person name="Klenk H.-P."/>
            <person name="Eisen J.A."/>
        </authorList>
    </citation>
    <scope>NUCLEOTIDE SEQUENCE [LARGE SCALE GENOMIC DNA]</scope>
    <source>
        <strain evidence="4">ATCC BAA-1392 / DSM 18658 / VKM B-2454 / MOB10</strain>
    </source>
</reference>
<evidence type="ECO:0000313" key="3">
    <source>
        <dbReference type="EMBL" id="AGA28496.1"/>
    </source>
</evidence>
<keyword evidence="2" id="KW-0812">Transmembrane</keyword>
<sequence length="384" mass="43052">MIPRIVIAILITVCVIPPTRGSEAETKQGSLPSPPGDAQQKAPKATLTPKQLRELLKDYRKLTTLSIEYSINMRPGSASADYSQSGVHRRIVAKAPCFFYHDSGHATESIDWQDDPYRQMCYFDKNQETITYALNRSFAQRSYGADKPLDGTMATEFFFVSTGIWPLSGRRPPRPTDTPCILTEVAESEAHNQVRESLEYVAGAWCHVLFSEGKDYLWIDATHGARLLKREIHDLAGGALMSRYSMTEHQQILPGLWCPARIRSEQFDFNAPTPDGQKRLMIDSEAVVSKISAEPVNEDFFSFQPSPGWLKHNMEDVRTPPVQAVPGGEGMMDDLSVWIKRCRIRPAEMAPAYGRHYAAAATLLLISIACCEAFLWNRRLRGGV</sequence>
<protein>
    <submittedName>
        <fullName evidence="3">Uncharacterized protein</fullName>
    </submittedName>
</protein>
<proteinExistence type="predicted"/>
<dbReference type="AlphaFoldDB" id="L0DIM4"/>
<keyword evidence="2" id="KW-0472">Membrane</keyword>